<dbReference type="InterPro" id="IPR043149">
    <property type="entry name" value="TagF_N"/>
</dbReference>
<keyword evidence="3" id="KW-1003">Cell membrane</keyword>
<evidence type="ECO:0000313" key="9">
    <source>
        <dbReference type="Proteomes" id="UP001529256"/>
    </source>
</evidence>
<dbReference type="Proteomes" id="UP001529256">
    <property type="component" value="Unassembled WGS sequence"/>
</dbReference>
<dbReference type="InterPro" id="IPR007554">
    <property type="entry name" value="Glycerophosphate_synth"/>
</dbReference>
<comment type="caution">
    <text evidence="8">The sequence shown here is derived from an EMBL/GenBank/DDBJ whole genome shotgun (WGS) entry which is preliminary data.</text>
</comment>
<accession>A0ABT7V1I7</accession>
<dbReference type="PANTHER" id="PTHR37316">
    <property type="entry name" value="TEICHOIC ACID GLYCEROL-PHOSPHATE PRIMASE"/>
    <property type="match status" value="1"/>
</dbReference>
<dbReference type="InterPro" id="IPR043148">
    <property type="entry name" value="TagF_C"/>
</dbReference>
<protein>
    <submittedName>
        <fullName evidence="8">CDP-glycerol glycerophosphotransferase family protein</fullName>
    </submittedName>
</protein>
<evidence type="ECO:0000313" key="8">
    <source>
        <dbReference type="EMBL" id="MDM8270480.1"/>
    </source>
</evidence>
<dbReference type="EMBL" id="JAUDEA010000002">
    <property type="protein sequence ID" value="MDM8270480.1"/>
    <property type="molecule type" value="Genomic_DNA"/>
</dbReference>
<dbReference type="CDD" id="cd00761">
    <property type="entry name" value="Glyco_tranf_GTA_type"/>
    <property type="match status" value="1"/>
</dbReference>
<keyword evidence="6" id="KW-0472">Membrane</keyword>
<evidence type="ECO:0000256" key="6">
    <source>
        <dbReference type="ARBA" id="ARBA00023136"/>
    </source>
</evidence>
<organism evidence="8 9">
    <name type="scientific">Thermophilibacter provencensis</name>
    <dbReference type="NCBI Taxonomy" id="1852386"/>
    <lineage>
        <taxon>Bacteria</taxon>
        <taxon>Bacillati</taxon>
        <taxon>Actinomycetota</taxon>
        <taxon>Coriobacteriia</taxon>
        <taxon>Coriobacteriales</taxon>
        <taxon>Atopobiaceae</taxon>
        <taxon>Thermophilibacter</taxon>
    </lineage>
</organism>
<evidence type="ECO:0000256" key="4">
    <source>
        <dbReference type="ARBA" id="ARBA00022679"/>
    </source>
</evidence>
<comment type="subcellular location">
    <subcellularLocation>
        <location evidence="1">Cell membrane</location>
        <topology evidence="1">Peripheral membrane protein</topology>
    </subcellularLocation>
</comment>
<dbReference type="Pfam" id="PF00535">
    <property type="entry name" value="Glycos_transf_2"/>
    <property type="match status" value="1"/>
</dbReference>
<evidence type="ECO:0000256" key="2">
    <source>
        <dbReference type="ARBA" id="ARBA00010488"/>
    </source>
</evidence>
<reference evidence="8" key="1">
    <citation type="submission" date="2023-06" db="EMBL/GenBank/DDBJ databases">
        <title>Identification and characterization of horizontal gene transfer across gut microbiota members of farm animals based on homology search.</title>
        <authorList>
            <person name="Schwarzerova J."/>
            <person name="Nykrynova M."/>
            <person name="Jureckova K."/>
            <person name="Cejkova D."/>
            <person name="Rychlik I."/>
        </authorList>
    </citation>
    <scope>NUCLEOTIDE SEQUENCE</scope>
    <source>
        <strain evidence="8">153_Feed</strain>
    </source>
</reference>
<dbReference type="InterPro" id="IPR001173">
    <property type="entry name" value="Glyco_trans_2-like"/>
</dbReference>
<gene>
    <name evidence="8" type="ORF">QUW25_02080</name>
</gene>
<dbReference type="InterPro" id="IPR029044">
    <property type="entry name" value="Nucleotide-diphossugar_trans"/>
</dbReference>
<dbReference type="InterPro" id="IPR051612">
    <property type="entry name" value="Teichoic_Acid_Biosynth"/>
</dbReference>
<dbReference type="SUPFAM" id="SSF53448">
    <property type="entry name" value="Nucleotide-diphospho-sugar transferases"/>
    <property type="match status" value="1"/>
</dbReference>
<evidence type="ECO:0000256" key="5">
    <source>
        <dbReference type="ARBA" id="ARBA00022944"/>
    </source>
</evidence>
<comment type="similarity">
    <text evidence="2">Belongs to the CDP-glycerol glycerophosphotransferase family.</text>
</comment>
<dbReference type="SUPFAM" id="SSF53756">
    <property type="entry name" value="UDP-Glycosyltransferase/glycogen phosphorylase"/>
    <property type="match status" value="1"/>
</dbReference>
<sequence length="937" mass="106408">MFDVSVIVPVYNGEKTVREALNALLGQTLGDRLQIVVVDDGSTDSSLEIISSFAARYPTRIQALHIENSGAAHARNVGLEHAEGEYVGFLDCDDSVDTTMFQKLLELARSEESDIATCGYLRVEGDDVQRRDYARRPCFGYPLVQAPSLIRRNVPYIWNKLFRRDFLLENELRFDETLRIYEDLLFTYTAFACANKVVRVHETLYVYNFARENSLTVDFSEKRLDIVPAFTKLIETYQRRGLFLHVEEELLRCFLTHFYVVLENSSLSSLRSPEARLFTTECFDFLDEHFPWWRHFDVFFKQTKRPQTLYGSRLFIKALLNAPEGARFRILKQRKARRRWAGRSRAGRVFVETMQTQEIDQTKVVLDSQRGDNLNGNMFYLLRYFLEEERSLEWTICVTYRTAASRRAFVALINASGLDLSRIKLQKYNSVTYAQNLATARLVFTDTSLPVYYLKRAGQTYLNTWHGTPLKCLGRDMEEGFAGTANLTKNFMAADYLAFQSPYMSECMKSAYMYDGFTHATTLLEGYPRNEPFADPSRVSDEVREAFLSLEGEAGDGPSDLQRIAYLPTWRGSAATNVAEKTDVAELLREIDERLDDHQVMYVKLHPYDGSRVSFASYRHVRPFPKCGETYAVLSLCDVLVTDYSSVFFDFAVTGKPIALYTYDREEYLRERGLYLDIDDLGLPCANTAEELVELLSSCGERSEEAAALAGRFSPYESSSCSRRLVGACLGQERGLRAEVPAAPVENATVLFCGDLRSSLTARAVRSMLDEVPASETLCLTYDVNVSCNLSLLKDVDRSVRLFGRSYPLTATTQKERALLADLELSPSLSERHIDELCGIARREAQRSWPNVSFERAIVYGPDSLNNLILATCVADSCVLAFDTIHDPSLIEHIPRWLLNRFSTIVLPQNCGIPEGITAQVRHWRGAEKDGLSALLA</sequence>
<keyword evidence="4" id="KW-0808">Transferase</keyword>
<feature type="domain" description="Glycosyltransferase 2-like" evidence="7">
    <location>
        <begin position="5"/>
        <end position="135"/>
    </location>
</feature>
<dbReference type="Gene3D" id="3.40.50.12580">
    <property type="match status" value="1"/>
</dbReference>
<keyword evidence="5" id="KW-0777">Teichoic acid biosynthesis</keyword>
<dbReference type="PANTHER" id="PTHR37316:SF3">
    <property type="entry name" value="TEICHOIC ACID GLYCEROL-PHOSPHATE TRANSFERASE"/>
    <property type="match status" value="1"/>
</dbReference>
<evidence type="ECO:0000256" key="1">
    <source>
        <dbReference type="ARBA" id="ARBA00004202"/>
    </source>
</evidence>
<dbReference type="RefSeq" id="WP_289510579.1">
    <property type="nucleotide sequence ID" value="NZ_JAUDEA010000002.1"/>
</dbReference>
<reference evidence="8" key="2">
    <citation type="submission" date="2023-06" db="EMBL/GenBank/DDBJ databases">
        <authorList>
            <person name="Zeman M."/>
            <person name="Kubasova T."/>
            <person name="Jahodarova E."/>
            <person name="Nykrynova M."/>
            <person name="Rychlik I."/>
        </authorList>
    </citation>
    <scope>NUCLEOTIDE SEQUENCE</scope>
    <source>
        <strain evidence="8">153_Feed</strain>
    </source>
</reference>
<keyword evidence="9" id="KW-1185">Reference proteome</keyword>
<dbReference type="Gene3D" id="3.40.50.11820">
    <property type="match status" value="1"/>
</dbReference>
<evidence type="ECO:0000259" key="7">
    <source>
        <dbReference type="Pfam" id="PF00535"/>
    </source>
</evidence>
<evidence type="ECO:0000256" key="3">
    <source>
        <dbReference type="ARBA" id="ARBA00022475"/>
    </source>
</evidence>
<proteinExistence type="inferred from homology"/>
<name>A0ABT7V1I7_9ACTN</name>
<dbReference type="Gene3D" id="3.90.550.10">
    <property type="entry name" value="Spore Coat Polysaccharide Biosynthesis Protein SpsA, Chain A"/>
    <property type="match status" value="1"/>
</dbReference>
<dbReference type="Pfam" id="PF04464">
    <property type="entry name" value="Glyphos_transf"/>
    <property type="match status" value="1"/>
</dbReference>